<protein>
    <recommendedName>
        <fullName evidence="3">Thiamin/hydroxymethyl pyrimidine-binding YkoF putative domain-containing protein</fullName>
    </recommendedName>
</protein>
<proteinExistence type="predicted"/>
<name>W7QIK7_9ALTE</name>
<sequence>MQLSVEISLYPLAQQEFEEQIWDFIKRIRQYPDIRIKTNGMSSQVFGEYHQVMNCLTVEMERVYQEIGRAVFVCKYIMGDRSHIDE</sequence>
<dbReference type="eggNOG" id="COG0011">
    <property type="taxonomic scope" value="Bacteria"/>
</dbReference>
<comment type="caution">
    <text evidence="1">The sequence shown here is derived from an EMBL/GenBank/DDBJ whole genome shotgun (WGS) entry which is preliminary data.</text>
</comment>
<evidence type="ECO:0008006" key="3">
    <source>
        <dbReference type="Google" id="ProtNLM"/>
    </source>
</evidence>
<dbReference type="RefSeq" id="WP_035013088.1">
    <property type="nucleotide sequence ID" value="NZ_ARZY01000003.1"/>
</dbReference>
<accession>W7QIK7</accession>
<dbReference type="Gene3D" id="3.30.70.930">
    <property type="match status" value="1"/>
</dbReference>
<evidence type="ECO:0000313" key="2">
    <source>
        <dbReference type="Proteomes" id="UP000019276"/>
    </source>
</evidence>
<dbReference type="InterPro" id="IPR029756">
    <property type="entry name" value="MTH1187/YkoF-like"/>
</dbReference>
<keyword evidence="2" id="KW-1185">Reference proteome</keyword>
<reference evidence="1 2" key="1">
    <citation type="journal article" date="2014" name="Genome Announc.">
        <title>Draft Genome Sequence of the Agar-Degrading Bacterium Catenovulum sp. Strain DS-2, Isolated from Intestines of Haliotis diversicolor.</title>
        <authorList>
            <person name="Shan D."/>
            <person name="Li X."/>
            <person name="Gu Z."/>
            <person name="Wei G."/>
            <person name="Gao Z."/>
            <person name="Shao Z."/>
        </authorList>
    </citation>
    <scope>NUCLEOTIDE SEQUENCE [LARGE SCALE GENOMIC DNA]</scope>
    <source>
        <strain evidence="1 2">DS-2</strain>
    </source>
</reference>
<dbReference type="OrthoDB" id="164222at2"/>
<dbReference type="EMBL" id="ARZY01000003">
    <property type="protein sequence ID" value="EWH11686.1"/>
    <property type="molecule type" value="Genomic_DNA"/>
</dbReference>
<organism evidence="1 2">
    <name type="scientific">Catenovulum agarivorans DS-2</name>
    <dbReference type="NCBI Taxonomy" id="1328313"/>
    <lineage>
        <taxon>Bacteria</taxon>
        <taxon>Pseudomonadati</taxon>
        <taxon>Pseudomonadota</taxon>
        <taxon>Gammaproteobacteria</taxon>
        <taxon>Alteromonadales</taxon>
        <taxon>Alteromonadaceae</taxon>
        <taxon>Catenovulum</taxon>
    </lineage>
</organism>
<dbReference type="SUPFAM" id="SSF89957">
    <property type="entry name" value="MTH1187/YkoF-like"/>
    <property type="match status" value="1"/>
</dbReference>
<gene>
    <name evidence="1" type="ORF">DS2_02635</name>
</gene>
<dbReference type="STRING" id="1328313.DS2_02635"/>
<evidence type="ECO:0000313" key="1">
    <source>
        <dbReference type="EMBL" id="EWH11686.1"/>
    </source>
</evidence>
<dbReference type="AlphaFoldDB" id="W7QIK7"/>
<dbReference type="Proteomes" id="UP000019276">
    <property type="component" value="Unassembled WGS sequence"/>
</dbReference>